<dbReference type="OMA" id="PSHISNW"/>
<evidence type="ECO:0000313" key="4">
    <source>
        <dbReference type="EMBL" id="ENN70577.1"/>
    </source>
</evidence>
<dbReference type="SUPFAM" id="SSF53756">
    <property type="entry name" value="UDP-Glycosyltransferase/glycogen phosphorylase"/>
    <property type="match status" value="2"/>
</dbReference>
<dbReference type="Pfam" id="PF00201">
    <property type="entry name" value="UDPGT"/>
    <property type="match status" value="2"/>
</dbReference>
<dbReference type="EMBL" id="KB741291">
    <property type="protein sequence ID" value="ENN70577.1"/>
    <property type="molecule type" value="Genomic_DNA"/>
</dbReference>
<dbReference type="PANTHER" id="PTHR48043">
    <property type="entry name" value="EG:EG0003.4 PROTEIN-RELATED"/>
    <property type="match status" value="1"/>
</dbReference>
<dbReference type="CDD" id="cd03784">
    <property type="entry name" value="GT1_Gtf-like"/>
    <property type="match status" value="2"/>
</dbReference>
<dbReference type="Gene3D" id="3.40.50.2000">
    <property type="entry name" value="Glycogen Phosphorylase B"/>
    <property type="match status" value="3"/>
</dbReference>
<feature type="non-terminal residue" evidence="4">
    <location>
        <position position="1"/>
    </location>
</feature>
<accession>N6TWB8</accession>
<protein>
    <submittedName>
        <fullName evidence="4">Uncharacterized protein</fullName>
    </submittedName>
</protein>
<dbReference type="GO" id="GO:0008194">
    <property type="term" value="F:UDP-glycosyltransferase activity"/>
    <property type="evidence" value="ECO:0007669"/>
    <property type="project" value="InterPro"/>
</dbReference>
<evidence type="ECO:0000256" key="2">
    <source>
        <dbReference type="ARBA" id="ARBA00022676"/>
    </source>
</evidence>
<dbReference type="InterPro" id="IPR002213">
    <property type="entry name" value="UDP_glucos_trans"/>
</dbReference>
<dbReference type="InterPro" id="IPR035595">
    <property type="entry name" value="UDP_glycos_trans_CS"/>
</dbReference>
<dbReference type="FunFam" id="3.40.50.2000:FF:000050">
    <property type="entry name" value="UDP-glucuronosyltransferase"/>
    <property type="match status" value="2"/>
</dbReference>
<evidence type="ECO:0000256" key="3">
    <source>
        <dbReference type="ARBA" id="ARBA00022679"/>
    </source>
</evidence>
<evidence type="ECO:0000256" key="1">
    <source>
        <dbReference type="ARBA" id="ARBA00009995"/>
    </source>
</evidence>
<gene>
    <name evidence="4" type="ORF">YQE_12752</name>
</gene>
<dbReference type="InterPro" id="IPR050271">
    <property type="entry name" value="UDP-glycosyltransferase"/>
</dbReference>
<reference evidence="4" key="1">
    <citation type="journal article" date="2013" name="Genome Biol.">
        <title>Draft genome of the mountain pine beetle, Dendroctonus ponderosae Hopkins, a major forest pest.</title>
        <authorList>
            <person name="Keeling C.I."/>
            <person name="Yuen M.M."/>
            <person name="Liao N.Y."/>
            <person name="Docking T.R."/>
            <person name="Chan S.K."/>
            <person name="Taylor G.A."/>
            <person name="Palmquist D.L."/>
            <person name="Jackman S.D."/>
            <person name="Nguyen A."/>
            <person name="Li M."/>
            <person name="Henderson H."/>
            <person name="Janes J.K."/>
            <person name="Zhao Y."/>
            <person name="Pandoh P."/>
            <person name="Moore R."/>
            <person name="Sperling F.A."/>
            <person name="Huber D.P."/>
            <person name="Birol I."/>
            <person name="Jones S.J."/>
            <person name="Bohlmann J."/>
        </authorList>
    </citation>
    <scope>NUCLEOTIDE SEQUENCE</scope>
</reference>
<comment type="similarity">
    <text evidence="1">Belongs to the UDP-glycosyltransferase family.</text>
</comment>
<dbReference type="PROSITE" id="PS00375">
    <property type="entry name" value="UDPGT"/>
    <property type="match status" value="2"/>
</dbReference>
<dbReference type="OrthoDB" id="5835829at2759"/>
<organism evidence="4">
    <name type="scientific">Dendroctonus ponderosae</name>
    <name type="common">Mountain pine beetle</name>
    <dbReference type="NCBI Taxonomy" id="77166"/>
    <lineage>
        <taxon>Eukaryota</taxon>
        <taxon>Metazoa</taxon>
        <taxon>Ecdysozoa</taxon>
        <taxon>Arthropoda</taxon>
        <taxon>Hexapoda</taxon>
        <taxon>Insecta</taxon>
        <taxon>Pterygota</taxon>
        <taxon>Neoptera</taxon>
        <taxon>Endopterygota</taxon>
        <taxon>Coleoptera</taxon>
        <taxon>Polyphaga</taxon>
        <taxon>Cucujiformia</taxon>
        <taxon>Curculionidae</taxon>
        <taxon>Scolytinae</taxon>
        <taxon>Dendroctonus</taxon>
    </lineage>
</organism>
<sequence>RQSLRVLTSTIVRARVIVPTSLGQLNTYLRHKINEPTMIQLLKTILLVHLVALSCVNASRILGVFPIATGSHFVLTSKLMKGLAEAGHDVTVVSPYRLKDLPKNGKYRDVMLEGFATDFENNTQNLLAQPNISPYSMMKQTVDIMLDLANRTLHNPAVRRISDSNETFDLVIVEYFRDDSLKIFAHRFNCPLVVLCSMGPTPMINPTVGNPQPASYVAHTILAKGFSTSFTHRAKNLMYYLIDYFISTLHALPKNDEIMRSVYPDAPSIYDLYSNVSLVLLNSHSSVNLPVPLVPNMVEVGGYFIDPPKKLPKDLEDYMNSASDGVIYFSMGSIIKAKELPEERKQAFLNVFRTLKQKVIWKFEDESLEVPPNVLVKKWCPQQDILAHPNVKLFITHAGLLSTTEAVHNGVPLLAIPVFVDQPINAATAVKNGYALQLDYSDPDFSERKIAQLIHELLNNATYAQNAKARSRLYHDRPMKPMEAVNYWINYVIKHRGAPHLRVAGVNLPWYQYFMVDVIGLFVLTTGSHYNLYSKLMKGLAEAGHEVTMVSPYRFKEPPRSGKYRDLVLDGFAEQFERMSRDFYHASGVPISAFRQAKNIVDLFIMQANRTLHHPTMTKLVEANETFDAVIVEYVLDDALKVYGHIFNCPLIVLNSMGPNPMVNPTVGNPQPVSYIPHTLSAKGFSQSLLSRAMNAYYYVLDFVLCRCFQLPGHEQILKTIYPDAPSIYDLYYNVSLVLLNSHTSINAPVPLVPNMVEVGGFFIDPPKKLPQDLEDYMNNATEGVVYFSMGSIMKGTNLPEEKKQVLLKTFAKLKQKVIWKFEDDSLDTPPNVLVKKWCPQQDILAHPNMKLFITHGGLLSTTETIYNGVPILAIPIFGDQPVNADVAVKAGYALQLDYQDPEFGEEKLSYLINELLSNPKYAQNAKARSILYHDRPKPPMETAVYWIEYVIRHKGAPHLRVAGLKLPWYQYFMVDVIGSFISLIVVALLVSKWAIKKLISGFSKGKKRPGASKKKTH</sequence>
<dbReference type="AlphaFoldDB" id="N6TWB8"/>
<keyword evidence="2" id="KW-0328">Glycosyltransferase</keyword>
<proteinExistence type="inferred from homology"/>
<dbReference type="HOGENOM" id="CLU_007715_0_0_1"/>
<keyword evidence="3" id="KW-0808">Transferase</keyword>
<dbReference type="PANTHER" id="PTHR48043:SF159">
    <property type="entry name" value="EG:EG0003.4 PROTEIN-RELATED"/>
    <property type="match status" value="1"/>
</dbReference>
<name>N6TWB8_DENPD</name>